<dbReference type="RefSeq" id="WP_248666893.1">
    <property type="nucleotide sequence ID" value="NZ_JALPRX010000038.1"/>
</dbReference>
<keyword evidence="3" id="KW-1185">Reference proteome</keyword>
<feature type="transmembrane region" description="Helical" evidence="1">
    <location>
        <begin position="12"/>
        <end position="32"/>
    </location>
</feature>
<keyword evidence="1" id="KW-0812">Transmembrane</keyword>
<evidence type="ECO:0000256" key="1">
    <source>
        <dbReference type="SAM" id="Phobius"/>
    </source>
</evidence>
<name>A0A9X1Y9U7_9PROT</name>
<proteinExistence type="predicted"/>
<reference evidence="2" key="1">
    <citation type="submission" date="2022-04" db="EMBL/GenBank/DDBJ databases">
        <title>Roseomonas acroporae sp. nov., isolated from coral Acropora digitifera.</title>
        <authorList>
            <person name="Sun H."/>
        </authorList>
    </citation>
    <scope>NUCLEOTIDE SEQUENCE</scope>
    <source>
        <strain evidence="2">NAR14</strain>
    </source>
</reference>
<dbReference type="InterPro" id="IPR008621">
    <property type="entry name" value="Cbb3-typ_cyt_oxidase_comp"/>
</dbReference>
<organism evidence="2 3">
    <name type="scientific">Roseomonas acroporae</name>
    <dbReference type="NCBI Taxonomy" id="2937791"/>
    <lineage>
        <taxon>Bacteria</taxon>
        <taxon>Pseudomonadati</taxon>
        <taxon>Pseudomonadota</taxon>
        <taxon>Alphaproteobacteria</taxon>
        <taxon>Acetobacterales</taxon>
        <taxon>Roseomonadaceae</taxon>
        <taxon>Roseomonas</taxon>
    </lineage>
</organism>
<gene>
    <name evidence="2" type="ORF">M0638_10295</name>
</gene>
<sequence length="55" mass="6555">MDGLYALYPLLRTIWIVWFFVLFVGILAWALWPGRRQRLQQLADIPLRDDARPGR</sequence>
<protein>
    <submittedName>
        <fullName evidence="2">Cbb3-type cytochrome c oxidase subunit 3</fullName>
    </submittedName>
</protein>
<evidence type="ECO:0000313" key="2">
    <source>
        <dbReference type="EMBL" id="MCK8784772.1"/>
    </source>
</evidence>
<dbReference type="AlphaFoldDB" id="A0A9X1Y9U7"/>
<dbReference type="EMBL" id="JALPRX010000038">
    <property type="protein sequence ID" value="MCK8784772.1"/>
    <property type="molecule type" value="Genomic_DNA"/>
</dbReference>
<comment type="caution">
    <text evidence="2">The sequence shown here is derived from an EMBL/GenBank/DDBJ whole genome shotgun (WGS) entry which is preliminary data.</text>
</comment>
<evidence type="ECO:0000313" key="3">
    <source>
        <dbReference type="Proteomes" id="UP001139516"/>
    </source>
</evidence>
<keyword evidence="1" id="KW-0472">Membrane</keyword>
<dbReference type="Pfam" id="PF05545">
    <property type="entry name" value="FixQ"/>
    <property type="match status" value="1"/>
</dbReference>
<dbReference type="Proteomes" id="UP001139516">
    <property type="component" value="Unassembled WGS sequence"/>
</dbReference>
<accession>A0A9X1Y9U7</accession>
<keyword evidence="1" id="KW-1133">Transmembrane helix</keyword>